<evidence type="ECO:0000259" key="1">
    <source>
        <dbReference type="PROSITE" id="PS51819"/>
    </source>
</evidence>
<dbReference type="OrthoDB" id="4565236at2"/>
<dbReference type="Proteomes" id="UP000431901">
    <property type="component" value="Unassembled WGS sequence"/>
</dbReference>
<dbReference type="SUPFAM" id="SSF54593">
    <property type="entry name" value="Glyoxalase/Bleomycin resistance protein/Dihydroxybiphenyl dioxygenase"/>
    <property type="match status" value="1"/>
</dbReference>
<comment type="caution">
    <text evidence="2">The sequence shown here is derived from an EMBL/GenBank/DDBJ whole genome shotgun (WGS) entry which is preliminary data.</text>
</comment>
<dbReference type="PANTHER" id="PTHR33993">
    <property type="entry name" value="GLYOXALASE-RELATED"/>
    <property type="match status" value="1"/>
</dbReference>
<dbReference type="AlphaFoldDB" id="A0A6I4WC45"/>
<feature type="domain" description="VOC" evidence="1">
    <location>
        <begin position="4"/>
        <end position="113"/>
    </location>
</feature>
<name>A0A6I4WC45_9ACTN</name>
<dbReference type="InterPro" id="IPR029068">
    <property type="entry name" value="Glyas_Bleomycin-R_OHBP_Dase"/>
</dbReference>
<sequence length="121" mass="12965">MFLGLRTIVYPVRDLATARRWWSEILGSAPYFDEPFYVGFNVGGYELALDPNGHAESGAGPVTYWGVEDVDQAVTRLTSSGATVHAPITDYGGGIRTAVVVTPDGNLLGVIENPHFPDSPA</sequence>
<dbReference type="Pfam" id="PF00903">
    <property type="entry name" value="Glyoxalase"/>
    <property type="match status" value="1"/>
</dbReference>
<keyword evidence="3" id="KW-1185">Reference proteome</keyword>
<dbReference type="InterPro" id="IPR052164">
    <property type="entry name" value="Anthracycline_SecMetBiosynth"/>
</dbReference>
<proteinExistence type="predicted"/>
<evidence type="ECO:0000313" key="3">
    <source>
        <dbReference type="Proteomes" id="UP000431901"/>
    </source>
</evidence>
<accession>A0A6I4WC45</accession>
<evidence type="ECO:0000313" key="2">
    <source>
        <dbReference type="EMBL" id="MXQ64614.1"/>
    </source>
</evidence>
<dbReference type="InterPro" id="IPR004360">
    <property type="entry name" value="Glyas_Fos-R_dOase_dom"/>
</dbReference>
<reference evidence="2 3" key="1">
    <citation type="submission" date="2019-12" db="EMBL/GenBank/DDBJ databases">
        <title>Nocardia macrotermitis sp. nov. and Nocardia aurantia sp. nov., isolated from the gut of the fungus growing-termite Macrotermes natalensis.</title>
        <authorList>
            <person name="Christine B."/>
            <person name="Rene B."/>
        </authorList>
    </citation>
    <scope>NUCLEOTIDE SEQUENCE [LARGE SCALE GENOMIC DNA]</scope>
    <source>
        <strain evidence="2 3">DSM 102126</strain>
    </source>
</reference>
<dbReference type="Gene3D" id="3.10.180.10">
    <property type="entry name" value="2,3-Dihydroxybiphenyl 1,2-Dioxygenase, domain 1"/>
    <property type="match status" value="1"/>
</dbReference>
<dbReference type="PANTHER" id="PTHR33993:SF14">
    <property type="entry name" value="GB|AAF24581.1"/>
    <property type="match status" value="1"/>
</dbReference>
<dbReference type="RefSeq" id="WP_161102820.1">
    <property type="nucleotide sequence ID" value="NZ_JBHLYI010000001.1"/>
</dbReference>
<dbReference type="InterPro" id="IPR037523">
    <property type="entry name" value="VOC_core"/>
</dbReference>
<gene>
    <name evidence="2" type="ORF">GQ466_11250</name>
</gene>
<protein>
    <submittedName>
        <fullName evidence="2">VOC family protein</fullName>
    </submittedName>
</protein>
<dbReference type="EMBL" id="WUTW01000002">
    <property type="protein sequence ID" value="MXQ64614.1"/>
    <property type="molecule type" value="Genomic_DNA"/>
</dbReference>
<dbReference type="PROSITE" id="PS51819">
    <property type="entry name" value="VOC"/>
    <property type="match status" value="1"/>
</dbReference>
<organism evidence="2 3">
    <name type="scientific">Actinomadura rayongensis</name>
    <dbReference type="NCBI Taxonomy" id="1429076"/>
    <lineage>
        <taxon>Bacteria</taxon>
        <taxon>Bacillati</taxon>
        <taxon>Actinomycetota</taxon>
        <taxon>Actinomycetes</taxon>
        <taxon>Streptosporangiales</taxon>
        <taxon>Thermomonosporaceae</taxon>
        <taxon>Actinomadura</taxon>
    </lineage>
</organism>